<evidence type="ECO:0008006" key="4">
    <source>
        <dbReference type="Google" id="ProtNLM"/>
    </source>
</evidence>
<gene>
    <name evidence="2" type="ORF">WKI299_LOCUS2740</name>
</gene>
<protein>
    <recommendedName>
        <fullName evidence="4">Telomere-associated protein RIF1</fullName>
    </recommendedName>
</protein>
<evidence type="ECO:0000256" key="1">
    <source>
        <dbReference type="SAM" id="MobiDB-lite"/>
    </source>
</evidence>
<dbReference type="PANTHER" id="PTHR22928:SF3">
    <property type="entry name" value="TELOMERE-ASSOCIATED PROTEIN RIF1"/>
    <property type="match status" value="1"/>
</dbReference>
<organism evidence="2 3">
    <name type="scientific">Rotaria magnacalcarata</name>
    <dbReference type="NCBI Taxonomy" id="392030"/>
    <lineage>
        <taxon>Eukaryota</taxon>
        <taxon>Metazoa</taxon>
        <taxon>Spiralia</taxon>
        <taxon>Gnathifera</taxon>
        <taxon>Rotifera</taxon>
        <taxon>Eurotatoria</taxon>
        <taxon>Bdelloidea</taxon>
        <taxon>Philodinida</taxon>
        <taxon>Philodinidae</taxon>
        <taxon>Rotaria</taxon>
    </lineage>
</organism>
<proteinExistence type="predicted"/>
<evidence type="ECO:0000313" key="3">
    <source>
        <dbReference type="Proteomes" id="UP000663856"/>
    </source>
</evidence>
<dbReference type="GO" id="GO:0000723">
    <property type="term" value="P:telomere maintenance"/>
    <property type="evidence" value="ECO:0007669"/>
    <property type="project" value="TreeGrafter"/>
</dbReference>
<evidence type="ECO:0000313" key="2">
    <source>
        <dbReference type="EMBL" id="CAF1958914.1"/>
    </source>
</evidence>
<dbReference type="PANTHER" id="PTHR22928">
    <property type="entry name" value="TELOMERE-ASSOCIATED PROTEIN RIF1"/>
    <property type="match status" value="1"/>
</dbReference>
<dbReference type="Proteomes" id="UP000663856">
    <property type="component" value="Unassembled WGS sequence"/>
</dbReference>
<feature type="region of interest" description="Disordered" evidence="1">
    <location>
        <begin position="1261"/>
        <end position="1282"/>
    </location>
</feature>
<feature type="compositionally biased region" description="Low complexity" evidence="1">
    <location>
        <begin position="1086"/>
        <end position="1100"/>
    </location>
</feature>
<name>A0A816M3T5_9BILA</name>
<comment type="caution">
    <text evidence="2">The sequence shown here is derived from an EMBL/GenBank/DDBJ whole genome shotgun (WGS) entry which is preliminary data.</text>
</comment>
<feature type="region of interest" description="Disordered" evidence="1">
    <location>
        <begin position="1084"/>
        <end position="1103"/>
    </location>
</feature>
<dbReference type="GO" id="GO:0140445">
    <property type="term" value="C:chromosome, telomeric repeat region"/>
    <property type="evidence" value="ECO:0007669"/>
    <property type="project" value="TreeGrafter"/>
</dbReference>
<sequence length="1440" mass="164268">MPTSSIVATRKTRATSVLSHVTDGSNMFDELHSNLQSPTQFISIYNQYYQSVTARSIIVTILCNILTIENVDRKIQLFIIDCLISNRDNLSEIQFKQDLLPFIKQIFTTKDDDDDDNKDLLLSTIRLFVVLVEHRSTILSLTLAEWLSYLLNFLATNLSSTTYLVYGELIDDLISKIVKQFPPLSKDVIEILGRSSSLSFIISTNFLYQLKSWIQNSDDTRLAFFTIHLWESLACLLCRLIIRGHVKGNEILAVIEDAFIVQNYSIRSAAFTSWSSFMSYIHRLDDIDSQLLNSRLLKLFLTPFLSDSTSKSKSASIAKCRAWITLISMYPKNINDVILPFLSFAFGNHITSKTVSTTTAWWSECRQIGAQLMHELLIKNNHSEYILTIAGDQILNYLFDSIVDQLLDYKINSTKFDENSLWLTSWNAYLNHLLNIFKLNNAIQESQRVAINTCLLTRIEQLWIDSRIETRFLLKLFETFEQIGFPLAIETVLRDSSTRTKTLSAAQIHPSSTNHKSQDKSLSYCTTLSDQYLHIMLEHAIRFNDEDQTIEDAYLHVISYLIDTLSKTSDENFCHQTSSLLLKCSVELSHQPITIPYLFWHIWFRCSTLLINILNRSYTFELNNKVDSQKQETSIELLLRPFSFNDIQRLDYSYTVLWIQLFKALCRLTLINNDQSKHFLIHLLVELLRNEPAFEQAICDQNNQRLFGFILNVIKTVLKTLSDIDLSVVFDRSSNNHNNSNNNNNNNNNFVYLLSNTQKRSLPSSSIILCFTQISTIINHVLQRLLSNSENNIQYVFVCHCLSKTTKVSSNEQTKSVVFTYIRDLIVDLLSLCKIYSHVDIIFKNLTQLTPFLQLYEQSININLSVGSSPVALNKQQSDNVILNKILSLISSVFDPSNSSSLLQLVYPLLILAFQHNKTIMRNKARKCWNETFGRMTFIVYPNELRICLRELKDKEHLLLPCFLADHDNSNTAGSGPAPSSTDESQLSQQIDIVTPLVPPIVNNQQPIKPSSPARFVIPSLPSLNRLLNFDKYEPVYVPITNNINHNNQSDTPVVISKRASSKHSCLTEKQKEKLRKRQSIPLLCDDNSNTQSNSSTMDTPNIENMMSNYQQRRNTNKESTPSVCLFKQTLTNPTQETSPIIESSTKSNATISDEIGITVEDVPVESSISKKLRRSCRPSISGRKSLLHNARKQRAHPLTNELTQTVSANAESSAIEQIKIQPMRSILKRLSPTKPRLEHTRRVVFHDQVKVIVFASPSRRDSNTQLKKKSPNKDDMKSPTRIIPKENLPLRKQSMTIKHLNTMDNNEQIVISSPSISNNIKRRSSKLFHPNDALADWAQNHQVDQPTSTSNENNSCVSSEINVEGAFFPSLIHCDKPIDSLLNILYDDACPTNTIEYFHSISINTIGDLARATADQIETYPIPSPKLTNIQNALSFLSR</sequence>
<accession>A0A816M3T5</accession>
<dbReference type="EMBL" id="CAJNRF010000401">
    <property type="protein sequence ID" value="CAF1958914.1"/>
    <property type="molecule type" value="Genomic_DNA"/>
</dbReference>
<reference evidence="2" key="1">
    <citation type="submission" date="2021-02" db="EMBL/GenBank/DDBJ databases">
        <authorList>
            <person name="Nowell W R."/>
        </authorList>
    </citation>
    <scope>NUCLEOTIDE SEQUENCE</scope>
</reference>
<dbReference type="GO" id="GO:0005634">
    <property type="term" value="C:nucleus"/>
    <property type="evidence" value="ECO:0007669"/>
    <property type="project" value="TreeGrafter"/>
</dbReference>